<reference evidence="1 2" key="1">
    <citation type="journal article" date="2023" name="BMC Biotechnol.">
        <title>Vitis rotundifolia cv Carlos genome sequencing.</title>
        <authorList>
            <person name="Huff M."/>
            <person name="Hulse-Kemp A."/>
            <person name="Scheffler B."/>
            <person name="Youngblood R."/>
            <person name="Simpson S."/>
            <person name="Babiker E."/>
            <person name="Staton M."/>
        </authorList>
    </citation>
    <scope>NUCLEOTIDE SEQUENCE [LARGE SCALE GENOMIC DNA]</scope>
    <source>
        <tissue evidence="1">Leaf</tissue>
    </source>
</reference>
<protein>
    <submittedName>
        <fullName evidence="1">Uncharacterized protein</fullName>
    </submittedName>
</protein>
<comment type="caution">
    <text evidence="1">The sequence shown here is derived from an EMBL/GenBank/DDBJ whole genome shotgun (WGS) entry which is preliminary data.</text>
</comment>
<keyword evidence="2" id="KW-1185">Reference proteome</keyword>
<dbReference type="Proteomes" id="UP001168098">
    <property type="component" value="Unassembled WGS sequence"/>
</dbReference>
<evidence type="ECO:0000313" key="2">
    <source>
        <dbReference type="Proteomes" id="UP001168098"/>
    </source>
</evidence>
<sequence>MVFPRRYIDEMLKCSTSLQLLQEYVNHYIDQVPSLKLSLTCINENVPCSVQQLIKSLETLDSCCSVEFILLCMIWYIRCYNPTSSLRYQIFLGRSSESDEMISILISFQSKVWGSKGANF</sequence>
<dbReference type="EMBL" id="JARBHA010000001">
    <property type="protein sequence ID" value="KAJ9709513.1"/>
    <property type="molecule type" value="Genomic_DNA"/>
</dbReference>
<organism evidence="1 2">
    <name type="scientific">Vitis rotundifolia</name>
    <name type="common">Muscadine grape</name>
    <dbReference type="NCBI Taxonomy" id="103349"/>
    <lineage>
        <taxon>Eukaryota</taxon>
        <taxon>Viridiplantae</taxon>
        <taxon>Streptophyta</taxon>
        <taxon>Embryophyta</taxon>
        <taxon>Tracheophyta</taxon>
        <taxon>Spermatophyta</taxon>
        <taxon>Magnoliopsida</taxon>
        <taxon>eudicotyledons</taxon>
        <taxon>Gunneridae</taxon>
        <taxon>Pentapetalae</taxon>
        <taxon>rosids</taxon>
        <taxon>Vitales</taxon>
        <taxon>Vitaceae</taxon>
        <taxon>Viteae</taxon>
        <taxon>Vitis</taxon>
    </lineage>
</organism>
<evidence type="ECO:0000313" key="1">
    <source>
        <dbReference type="EMBL" id="KAJ9709513.1"/>
    </source>
</evidence>
<name>A0AA39ANZ3_VITRO</name>
<proteinExistence type="predicted"/>
<accession>A0AA39ANZ3</accession>
<dbReference type="AlphaFoldDB" id="A0AA39ANZ3"/>
<gene>
    <name evidence="1" type="ORF">PVL29_001137</name>
</gene>